<dbReference type="AlphaFoldDB" id="F2NIF9"/>
<reference evidence="1 2" key="1">
    <citation type="journal article" date="2011" name="Stand. Genomic Sci.">
        <title>Complete genome sequence of the acetate-degrading sulfate reducer Desulfobacca acetoxidans type strain (ASRB2).</title>
        <authorList>
            <person name="Goker M."/>
            <person name="Teshima H."/>
            <person name="Lapidus A."/>
            <person name="Nolan M."/>
            <person name="Lucas S."/>
            <person name="Hammon N."/>
            <person name="Deshpande S."/>
            <person name="Cheng J.F."/>
            <person name="Tapia R."/>
            <person name="Han C."/>
            <person name="Goodwin L."/>
            <person name="Pitluck S."/>
            <person name="Huntemann M."/>
            <person name="Liolios K."/>
            <person name="Ivanova N."/>
            <person name="Pagani I."/>
            <person name="Mavromatis K."/>
            <person name="Ovchinikova G."/>
            <person name="Pati A."/>
            <person name="Chen A."/>
            <person name="Palaniappan K."/>
            <person name="Land M."/>
            <person name="Hauser L."/>
            <person name="Brambilla E.M."/>
            <person name="Rohde M."/>
            <person name="Spring S."/>
            <person name="Detter J.C."/>
            <person name="Woyke T."/>
            <person name="Bristow J."/>
            <person name="Eisen J.A."/>
            <person name="Markowitz V."/>
            <person name="Hugenholtz P."/>
            <person name="Kyrpides N.C."/>
            <person name="Klenk H.P."/>
        </authorList>
    </citation>
    <scope>NUCLEOTIDE SEQUENCE [LARGE SCALE GENOMIC DNA]</scope>
    <source>
        <strain evidence="2">ATCC 700848 / DSM 11109 / ASRB2</strain>
    </source>
</reference>
<accession>F2NIF9</accession>
<dbReference type="EMBL" id="CP002629">
    <property type="protein sequence ID" value="AEB10361.1"/>
    <property type="molecule type" value="Genomic_DNA"/>
</dbReference>
<organism evidence="1 2">
    <name type="scientific">Desulfobacca acetoxidans (strain ATCC 700848 / DSM 11109 / ASRB2)</name>
    <dbReference type="NCBI Taxonomy" id="880072"/>
    <lineage>
        <taxon>Bacteria</taxon>
        <taxon>Pseudomonadati</taxon>
        <taxon>Thermodesulfobacteriota</taxon>
        <taxon>Desulfobaccia</taxon>
        <taxon>Desulfobaccales</taxon>
        <taxon>Desulfobaccaceae</taxon>
        <taxon>Desulfobacca</taxon>
    </lineage>
</organism>
<dbReference type="KEGG" id="dao:Desac_2543"/>
<protein>
    <submittedName>
        <fullName evidence="1">Uncharacterized protein</fullName>
    </submittedName>
</protein>
<evidence type="ECO:0000313" key="2">
    <source>
        <dbReference type="Proteomes" id="UP000000483"/>
    </source>
</evidence>
<dbReference type="HOGENOM" id="CLU_648487_0_0_7"/>
<dbReference type="RefSeq" id="WP_013707470.1">
    <property type="nucleotide sequence ID" value="NC_015388.1"/>
</dbReference>
<keyword evidence="2" id="KW-1185">Reference proteome</keyword>
<gene>
    <name evidence="1" type="ordered locus">Desac_2543</name>
</gene>
<dbReference type="OrthoDB" id="10021070at2"/>
<evidence type="ECO:0000313" key="1">
    <source>
        <dbReference type="EMBL" id="AEB10361.1"/>
    </source>
</evidence>
<sequence length="423" mass="49420">MEKESRLLANFYDSVRQRVPSTERDKDRELFRGRLRLDTLLHKKLVLTDAMILDGRYFLDETPNELLEFVKRSDEDNDPPIEIRTRSEGLEEALIGLVKKTGADKLKSFQFSAIEDDEQREHVTEELEKRSESEVTDWTDILKLFREMEVDKENVERLENSWAVWFEAQKKSYLCTRPWNSEFSFDNTISQLLTERQQETGILTPGLATDFSNFIKYNYNNRSSIESEVKKSYSAERSESDKNELIRIWNWYDRCYLATIATQHNCSTFESVDYTLSQIRMPSTTLDREADIFIYQPDIISELGKLDNGKYRDIFKVANSALNHWWKEGDKNCLRKGMEPFVNNIAIKSSDWEGDLLRLLIGMAPGVVALCIQDINPIISILGYPLEIIFKNFLKYKTNKAEKLQSSYVTERIIKIARGRTDV</sequence>
<dbReference type="Proteomes" id="UP000000483">
    <property type="component" value="Chromosome"/>
</dbReference>
<reference evidence="2" key="2">
    <citation type="submission" date="2011-03" db="EMBL/GenBank/DDBJ databases">
        <title>The complete genome of Desulfobacca acetoxidans DSM 11109.</title>
        <authorList>
            <consortium name="US DOE Joint Genome Institute (JGI-PGF)"/>
            <person name="Lucas S."/>
            <person name="Copeland A."/>
            <person name="Lapidus A."/>
            <person name="Bruce D."/>
            <person name="Goodwin L."/>
            <person name="Pitluck S."/>
            <person name="Peters L."/>
            <person name="Kyrpides N."/>
            <person name="Mavromatis K."/>
            <person name="Ivanova N."/>
            <person name="Ovchinnikova G."/>
            <person name="Teshima H."/>
            <person name="Detter J.C."/>
            <person name="Han C."/>
            <person name="Land M."/>
            <person name="Hauser L."/>
            <person name="Markowitz V."/>
            <person name="Cheng J.-F."/>
            <person name="Hugenholtz P."/>
            <person name="Woyke T."/>
            <person name="Wu D."/>
            <person name="Spring S."/>
            <person name="Schueler E."/>
            <person name="Brambilla E."/>
            <person name="Klenk H.-P."/>
            <person name="Eisen J.A."/>
        </authorList>
    </citation>
    <scope>NUCLEOTIDE SEQUENCE [LARGE SCALE GENOMIC DNA]</scope>
    <source>
        <strain evidence="2">ATCC 700848 / DSM 11109 / ASRB2</strain>
    </source>
</reference>
<proteinExistence type="predicted"/>
<dbReference type="STRING" id="880072.Desac_2543"/>
<name>F2NIF9_DESAR</name>